<dbReference type="EMBL" id="SLVJ01000002">
    <property type="protein sequence ID" value="TCM69888.1"/>
    <property type="molecule type" value="Genomic_DNA"/>
</dbReference>
<comment type="catalytic activity">
    <reaction evidence="1">
        <text>Release of any N-terminal amino acid, including proline, that is linked to proline, even from a dipeptide or tripeptide.</text>
        <dbReference type="EC" id="3.4.11.9"/>
    </reaction>
</comment>
<keyword evidence="8" id="KW-0482">Metalloprotease</keyword>
<dbReference type="InterPro" id="IPR036005">
    <property type="entry name" value="Creatinase/aminopeptidase-like"/>
</dbReference>
<protein>
    <recommendedName>
        <fullName evidence="10">Xaa-Pro aminopeptidase</fullName>
        <ecNumber evidence="4">3.4.11.9</ecNumber>
    </recommendedName>
    <alternativeName>
        <fullName evidence="11">Aminopeptidase P II</fullName>
    </alternativeName>
    <alternativeName>
        <fullName evidence="12">X-Pro aminopeptidase</fullName>
    </alternativeName>
</protein>
<dbReference type="AlphaFoldDB" id="A0A4V2R1U9"/>
<dbReference type="SMART" id="SM01011">
    <property type="entry name" value="AMP_N"/>
    <property type="match status" value="1"/>
</dbReference>
<evidence type="ECO:0000256" key="2">
    <source>
        <dbReference type="ARBA" id="ARBA00001936"/>
    </source>
</evidence>
<feature type="domain" description="Aminopeptidase P N-terminal" evidence="14">
    <location>
        <begin position="4"/>
        <end position="140"/>
    </location>
</feature>
<evidence type="ECO:0000256" key="11">
    <source>
        <dbReference type="ARBA" id="ARBA00075356"/>
    </source>
</evidence>
<dbReference type="CDD" id="cd01087">
    <property type="entry name" value="Prolidase"/>
    <property type="match status" value="1"/>
</dbReference>
<evidence type="ECO:0000256" key="3">
    <source>
        <dbReference type="ARBA" id="ARBA00008766"/>
    </source>
</evidence>
<comment type="cofactor">
    <cofactor evidence="2">
        <name>Mn(2+)</name>
        <dbReference type="ChEBI" id="CHEBI:29035"/>
    </cofactor>
</comment>
<evidence type="ECO:0000256" key="13">
    <source>
        <dbReference type="RuleBase" id="RU000590"/>
    </source>
</evidence>
<dbReference type="GO" id="GO:0005829">
    <property type="term" value="C:cytosol"/>
    <property type="evidence" value="ECO:0007669"/>
    <property type="project" value="TreeGrafter"/>
</dbReference>
<evidence type="ECO:0000313" key="15">
    <source>
        <dbReference type="EMBL" id="TCM69888.1"/>
    </source>
</evidence>
<evidence type="ECO:0000259" key="14">
    <source>
        <dbReference type="SMART" id="SM01011"/>
    </source>
</evidence>
<dbReference type="EC" id="3.4.11.9" evidence="4"/>
<dbReference type="Pfam" id="PF00557">
    <property type="entry name" value="Peptidase_M24"/>
    <property type="match status" value="1"/>
</dbReference>
<evidence type="ECO:0000256" key="8">
    <source>
        <dbReference type="ARBA" id="ARBA00023049"/>
    </source>
</evidence>
<dbReference type="InterPro" id="IPR029149">
    <property type="entry name" value="Creatin/AminoP/Spt16_N"/>
</dbReference>
<evidence type="ECO:0000256" key="6">
    <source>
        <dbReference type="ARBA" id="ARBA00022723"/>
    </source>
</evidence>
<keyword evidence="16" id="KW-1185">Reference proteome</keyword>
<dbReference type="InterPro" id="IPR000994">
    <property type="entry name" value="Pept_M24"/>
</dbReference>
<name>A0A4V2R1U9_ACICA</name>
<evidence type="ECO:0000256" key="4">
    <source>
        <dbReference type="ARBA" id="ARBA00012574"/>
    </source>
</evidence>
<organism evidence="15 16">
    <name type="scientific">Acinetobacter calcoaceticus</name>
    <dbReference type="NCBI Taxonomy" id="471"/>
    <lineage>
        <taxon>Bacteria</taxon>
        <taxon>Pseudomonadati</taxon>
        <taxon>Pseudomonadota</taxon>
        <taxon>Gammaproteobacteria</taxon>
        <taxon>Moraxellales</taxon>
        <taxon>Moraxellaceae</taxon>
        <taxon>Acinetobacter</taxon>
        <taxon>Acinetobacter calcoaceticus/baumannii complex</taxon>
    </lineage>
</organism>
<evidence type="ECO:0000256" key="9">
    <source>
        <dbReference type="ARBA" id="ARBA00023211"/>
    </source>
</evidence>
<comment type="similarity">
    <text evidence="3 13">Belongs to the peptidase M24B family.</text>
</comment>
<proteinExistence type="inferred from homology"/>
<dbReference type="SUPFAM" id="SSF55920">
    <property type="entry name" value="Creatinase/aminopeptidase"/>
    <property type="match status" value="1"/>
</dbReference>
<evidence type="ECO:0000256" key="1">
    <source>
        <dbReference type="ARBA" id="ARBA00001424"/>
    </source>
</evidence>
<dbReference type="NCBIfam" id="NF008131">
    <property type="entry name" value="PRK10879.1"/>
    <property type="match status" value="1"/>
</dbReference>
<accession>A0A4V2R1U9</accession>
<dbReference type="Pfam" id="PF05195">
    <property type="entry name" value="AMP_N"/>
    <property type="match status" value="1"/>
</dbReference>
<dbReference type="GO" id="GO:0030145">
    <property type="term" value="F:manganese ion binding"/>
    <property type="evidence" value="ECO:0007669"/>
    <property type="project" value="InterPro"/>
</dbReference>
<dbReference type="InterPro" id="IPR052433">
    <property type="entry name" value="X-Pro_dipept-like"/>
</dbReference>
<keyword evidence="9" id="KW-0464">Manganese</keyword>
<evidence type="ECO:0000313" key="16">
    <source>
        <dbReference type="Proteomes" id="UP000294963"/>
    </source>
</evidence>
<dbReference type="PANTHER" id="PTHR43226">
    <property type="entry name" value="XAA-PRO AMINOPEPTIDASE 3"/>
    <property type="match status" value="1"/>
</dbReference>
<dbReference type="Gene3D" id="3.90.230.10">
    <property type="entry name" value="Creatinase/methionine aminopeptidase superfamily"/>
    <property type="match status" value="1"/>
</dbReference>
<dbReference type="GO" id="GO:0006508">
    <property type="term" value="P:proteolysis"/>
    <property type="evidence" value="ECO:0007669"/>
    <property type="project" value="UniProtKB-KW"/>
</dbReference>
<reference evidence="15 16" key="1">
    <citation type="submission" date="2019-03" db="EMBL/GenBank/DDBJ databases">
        <title>Genomic analyses of the natural microbiome of Caenorhabditis elegans.</title>
        <authorList>
            <person name="Samuel B."/>
        </authorList>
    </citation>
    <scope>NUCLEOTIDE SEQUENCE [LARGE SCALE GENOMIC DNA]</scope>
    <source>
        <strain evidence="15 16">JUb89</strain>
    </source>
</reference>
<comment type="caution">
    <text evidence="15">The sequence shown here is derived from an EMBL/GenBank/DDBJ whole genome shotgun (WGS) entry which is preliminary data.</text>
</comment>
<evidence type="ECO:0000256" key="10">
    <source>
        <dbReference type="ARBA" id="ARBA00069363"/>
    </source>
</evidence>
<sequence length="440" mass="49626">MMTLTQIDFQQRRDQLAEKMGPHSIAIIATSPVAMRNSDADYKFRADSSFYYLTGFAEPEAVAVIETFDSNDEYSYSLFCRERNREMEIWNGYRAGIDGAIDQYEADEAYAIDLLDDEIVDKILNKNKLYYRVADRADFDARITTWYKQAQQQRGQDYPAEIIQLDQILDEMRLHKSEKEIQLMQIASDISAQAHTRAMQQVRVGMMEYALEAELNYVFGQQGCVPAYNSIVGGGANACILHYVENNQRLNDGDLVLIDAACEYEMYASDITRTFPVNGRFSPEQKALYQVVLDAQLAAIAAVQLGESYKQPHHAAVRILVEGLVQLGILQGEVDALIASSAYQQFYMHGTGHWLGMDVHDVGRYQTQDGPRSFEAGMVITVEPGLYIAPDDESVDEKWRGIGIRIEDDVLVTENGPRVLTAKVVKSTADIEQLMAETRI</sequence>
<evidence type="ECO:0000256" key="7">
    <source>
        <dbReference type="ARBA" id="ARBA00022801"/>
    </source>
</evidence>
<dbReference type="PROSITE" id="PS00491">
    <property type="entry name" value="PROLINE_PEPTIDASE"/>
    <property type="match status" value="1"/>
</dbReference>
<gene>
    <name evidence="15" type="ORF">EC844_102156</name>
</gene>
<dbReference type="PANTHER" id="PTHR43226:SF4">
    <property type="entry name" value="XAA-PRO AMINOPEPTIDASE 3"/>
    <property type="match status" value="1"/>
</dbReference>
<dbReference type="Proteomes" id="UP000294963">
    <property type="component" value="Unassembled WGS sequence"/>
</dbReference>
<dbReference type="Gene3D" id="3.40.350.10">
    <property type="entry name" value="Creatinase/prolidase N-terminal domain"/>
    <property type="match status" value="1"/>
</dbReference>
<evidence type="ECO:0000256" key="5">
    <source>
        <dbReference type="ARBA" id="ARBA00022670"/>
    </source>
</evidence>
<dbReference type="InterPro" id="IPR001131">
    <property type="entry name" value="Peptidase_M24B_aminopep-P_CS"/>
</dbReference>
<keyword evidence="6 13" id="KW-0479">Metal-binding</keyword>
<dbReference type="SUPFAM" id="SSF53092">
    <property type="entry name" value="Creatinase/prolidase N-terminal domain"/>
    <property type="match status" value="1"/>
</dbReference>
<keyword evidence="7" id="KW-0378">Hydrolase</keyword>
<keyword evidence="5" id="KW-0645">Protease</keyword>
<dbReference type="GO" id="GO:0070006">
    <property type="term" value="F:metalloaminopeptidase activity"/>
    <property type="evidence" value="ECO:0007669"/>
    <property type="project" value="InterPro"/>
</dbReference>
<evidence type="ECO:0000256" key="12">
    <source>
        <dbReference type="ARBA" id="ARBA00081411"/>
    </source>
</evidence>
<dbReference type="InterPro" id="IPR007865">
    <property type="entry name" value="Aminopep_P_N"/>
</dbReference>
<dbReference type="FunFam" id="3.90.230.10:FF:000002">
    <property type="entry name" value="Xaa-Pro aminopeptidase 3"/>
    <property type="match status" value="1"/>
</dbReference>
<keyword evidence="15" id="KW-0031">Aminopeptidase</keyword>